<sequence length="123" mass="13750">MLEGSFGARRPSRLPPPSSRTSPPSTEIIVLATGYTSQRETVRRVISEDVANRIGPCWGKDAQGEIPGVWRNSGVPRFMIASVNLFQSRCYSKHTAMLIQLQELGLVKDPVYPDHKKLVDPRF</sequence>
<gene>
    <name evidence="2" type="ORF">BCR35DRAFT_344639</name>
</gene>
<protein>
    <submittedName>
        <fullName evidence="2">Uncharacterized protein</fullName>
    </submittedName>
</protein>
<evidence type="ECO:0000256" key="1">
    <source>
        <dbReference type="SAM" id="MobiDB-lite"/>
    </source>
</evidence>
<accession>A0A1Y2EMV3</accession>
<dbReference type="InParanoid" id="A0A1Y2EMV3"/>
<reference evidence="2 3" key="1">
    <citation type="submission" date="2016-07" db="EMBL/GenBank/DDBJ databases">
        <title>Pervasive Adenine N6-methylation of Active Genes in Fungi.</title>
        <authorList>
            <consortium name="DOE Joint Genome Institute"/>
            <person name="Mondo S.J."/>
            <person name="Dannebaum R.O."/>
            <person name="Kuo R.C."/>
            <person name="Labutti K."/>
            <person name="Haridas S."/>
            <person name="Kuo A."/>
            <person name="Salamov A."/>
            <person name="Ahrendt S.R."/>
            <person name="Lipzen A."/>
            <person name="Sullivan W."/>
            <person name="Andreopoulos W.B."/>
            <person name="Clum A."/>
            <person name="Lindquist E."/>
            <person name="Daum C."/>
            <person name="Ramamoorthy G.K."/>
            <person name="Gryganskyi A."/>
            <person name="Culley D."/>
            <person name="Magnuson J.K."/>
            <person name="James T.Y."/>
            <person name="O'Malley M.A."/>
            <person name="Stajich J.E."/>
            <person name="Spatafora J.W."/>
            <person name="Visel A."/>
            <person name="Grigoriev I.V."/>
        </authorList>
    </citation>
    <scope>NUCLEOTIDE SEQUENCE [LARGE SCALE GENOMIC DNA]</scope>
    <source>
        <strain evidence="2 3">62-1032</strain>
    </source>
</reference>
<comment type="caution">
    <text evidence="2">The sequence shown here is derived from an EMBL/GenBank/DDBJ whole genome shotgun (WGS) entry which is preliminary data.</text>
</comment>
<dbReference type="Proteomes" id="UP000193467">
    <property type="component" value="Unassembled WGS sequence"/>
</dbReference>
<evidence type="ECO:0000313" key="3">
    <source>
        <dbReference type="Proteomes" id="UP000193467"/>
    </source>
</evidence>
<dbReference type="AlphaFoldDB" id="A0A1Y2EMV3"/>
<proteinExistence type="predicted"/>
<evidence type="ECO:0000313" key="2">
    <source>
        <dbReference type="EMBL" id="ORY72900.1"/>
    </source>
</evidence>
<name>A0A1Y2EMV3_9BASI</name>
<organism evidence="2 3">
    <name type="scientific">Leucosporidium creatinivorum</name>
    <dbReference type="NCBI Taxonomy" id="106004"/>
    <lineage>
        <taxon>Eukaryota</taxon>
        <taxon>Fungi</taxon>
        <taxon>Dikarya</taxon>
        <taxon>Basidiomycota</taxon>
        <taxon>Pucciniomycotina</taxon>
        <taxon>Microbotryomycetes</taxon>
        <taxon>Leucosporidiales</taxon>
        <taxon>Leucosporidium</taxon>
    </lineage>
</organism>
<feature type="region of interest" description="Disordered" evidence="1">
    <location>
        <begin position="1"/>
        <end position="26"/>
    </location>
</feature>
<dbReference type="OrthoDB" id="74360at2759"/>
<dbReference type="EMBL" id="MCGR01000049">
    <property type="protein sequence ID" value="ORY72900.1"/>
    <property type="molecule type" value="Genomic_DNA"/>
</dbReference>
<keyword evidence="3" id="KW-1185">Reference proteome</keyword>